<evidence type="ECO:0000256" key="8">
    <source>
        <dbReference type="ARBA" id="ARBA00023136"/>
    </source>
</evidence>
<keyword evidence="8 10" id="KW-0472">Membrane</keyword>
<keyword evidence="5 10" id="KW-0812">Transmembrane</keyword>
<evidence type="ECO:0000259" key="11">
    <source>
        <dbReference type="Pfam" id="PF01578"/>
    </source>
</evidence>
<keyword evidence="7 10" id="KW-1133">Transmembrane helix</keyword>
<evidence type="ECO:0000256" key="10">
    <source>
        <dbReference type="SAM" id="Phobius"/>
    </source>
</evidence>
<feature type="transmembrane region" description="Helical" evidence="10">
    <location>
        <begin position="453"/>
        <end position="472"/>
    </location>
</feature>
<keyword evidence="13" id="KW-0456">Lyase</keyword>
<accession>A0ABW1S645</accession>
<evidence type="ECO:0000313" key="14">
    <source>
        <dbReference type="Proteomes" id="UP001596303"/>
    </source>
</evidence>
<keyword evidence="3" id="KW-1003">Cell membrane</keyword>
<feature type="transmembrane region" description="Helical" evidence="10">
    <location>
        <begin position="207"/>
        <end position="229"/>
    </location>
</feature>
<protein>
    <submittedName>
        <fullName evidence="13">Heme lyase CcmF/NrfE family subunit</fullName>
    </submittedName>
</protein>
<evidence type="ECO:0000256" key="2">
    <source>
        <dbReference type="ARBA" id="ARBA00009186"/>
    </source>
</evidence>
<feature type="transmembrane region" description="Helical" evidence="10">
    <location>
        <begin position="394"/>
        <end position="413"/>
    </location>
</feature>
<evidence type="ECO:0000256" key="7">
    <source>
        <dbReference type="ARBA" id="ARBA00022989"/>
    </source>
</evidence>
<feature type="transmembrane region" description="Helical" evidence="10">
    <location>
        <begin position="47"/>
        <end position="72"/>
    </location>
</feature>
<proteinExistence type="inferred from homology"/>
<dbReference type="NCBIfam" id="NF007691">
    <property type="entry name" value="PRK10369.1"/>
    <property type="match status" value="1"/>
</dbReference>
<feature type="domain" description="Cytochrome c assembly protein" evidence="11">
    <location>
        <begin position="89"/>
        <end position="295"/>
    </location>
</feature>
<feature type="transmembrane region" description="Helical" evidence="10">
    <location>
        <begin position="125"/>
        <end position="142"/>
    </location>
</feature>
<feature type="transmembrane region" description="Helical" evidence="10">
    <location>
        <begin position="96"/>
        <end position="113"/>
    </location>
</feature>
<dbReference type="Pfam" id="PF16327">
    <property type="entry name" value="CcmF_C"/>
    <property type="match status" value="1"/>
</dbReference>
<feature type="transmembrane region" description="Helical" evidence="10">
    <location>
        <begin position="312"/>
        <end position="331"/>
    </location>
</feature>
<dbReference type="EMBL" id="JBHSSW010000003">
    <property type="protein sequence ID" value="MFC6197019.1"/>
    <property type="molecule type" value="Genomic_DNA"/>
</dbReference>
<dbReference type="Pfam" id="PF01578">
    <property type="entry name" value="Cytochrom_C_asm"/>
    <property type="match status" value="1"/>
</dbReference>
<sequence>MSAEIGQISLILALMIALAQGVLPLLGAHRLDGRLMAFGDRAALAQAVFLIAAFVMLCVVFLASDFSVNLVAKHSHTAKPWLYKLSGTWGNHEGSMLLWVLILGLFGGAISLFGSSLPSPLRARALGIQGLVGAGFLAFLIFTSNPFERLSPIPEDGSGLNPLLQDPGLAFHPPFLYLGYVGFSVAFSFAIAALIEGRVDALWARFVRPWVLAAWSFLTLGIALGSVWAYYELGWGGWWFWDPVENVSLMPWLAGTALLHSTLVVEKRNTFMNWTLLLAITTFSLSLIGTFIVRSGVLTSVHAFAVDPERGVFILGLLGIATGGALILYAVRAGKIASTTSFDALSREGGLVMNNLLLCIATATVFIGTFYPLLIDALTSEKLTVGPPYFNLTFAPIMAGLIVFMAVGPLLKWRTDKPARLVRPLLYILGAIVIAVIATLVLGKAIWGIGGMALAAALAAGACLSMGDKLFLGKRPLGDSLKLAGKLPASSWGFFLGHIGLAVTVVGITGMSVWAKEGQARIDIGQSAEIAGYTLTLADLEQAQRANFAVQTAVLDIGKNGRNFTQLRAERRYYPVEEQMTTEAALSVGVFRTLYGALGDGNDDGWLIRYYVHPFVSWIWAGAVIMALGGFISMTDRRFRLPGKPRSQKGAKG</sequence>
<dbReference type="Proteomes" id="UP001596303">
    <property type="component" value="Unassembled WGS sequence"/>
</dbReference>
<feature type="transmembrane region" description="Helical" evidence="10">
    <location>
        <begin position="492"/>
        <end position="515"/>
    </location>
</feature>
<evidence type="ECO:0000256" key="9">
    <source>
        <dbReference type="ARBA" id="ARBA00037230"/>
    </source>
</evidence>
<feature type="transmembrane region" description="Helical" evidence="10">
    <location>
        <begin position="272"/>
        <end position="292"/>
    </location>
</feature>
<comment type="subcellular location">
    <subcellularLocation>
        <location evidence="1">Cell inner membrane</location>
        <topology evidence="1">Multi-pass membrane protein</topology>
    </subcellularLocation>
</comment>
<name>A0ABW1S645_9PROT</name>
<reference evidence="14" key="1">
    <citation type="journal article" date="2019" name="Int. J. Syst. Evol. Microbiol.">
        <title>The Global Catalogue of Microorganisms (GCM) 10K type strain sequencing project: providing services to taxonomists for standard genome sequencing and annotation.</title>
        <authorList>
            <consortium name="The Broad Institute Genomics Platform"/>
            <consortium name="The Broad Institute Genome Sequencing Center for Infectious Disease"/>
            <person name="Wu L."/>
            <person name="Ma J."/>
        </authorList>
    </citation>
    <scope>NUCLEOTIDE SEQUENCE [LARGE SCALE GENOMIC DNA]</scope>
    <source>
        <strain evidence="14">CGMCC-1.15741</strain>
    </source>
</reference>
<feature type="transmembrane region" description="Helical" evidence="10">
    <location>
        <begin position="425"/>
        <end position="447"/>
    </location>
</feature>
<keyword evidence="4" id="KW-0997">Cell inner membrane</keyword>
<keyword evidence="6" id="KW-0201">Cytochrome c-type biogenesis</keyword>
<evidence type="ECO:0000259" key="12">
    <source>
        <dbReference type="Pfam" id="PF16327"/>
    </source>
</evidence>
<dbReference type="InterPro" id="IPR032523">
    <property type="entry name" value="CcmF_C"/>
</dbReference>
<evidence type="ECO:0000256" key="4">
    <source>
        <dbReference type="ARBA" id="ARBA00022519"/>
    </source>
</evidence>
<dbReference type="PRINTS" id="PR01410">
    <property type="entry name" value="CCBIOGENESIS"/>
</dbReference>
<dbReference type="InterPro" id="IPR003568">
    <property type="entry name" value="Cyt_c_biogenesis_CcmF"/>
</dbReference>
<dbReference type="RefSeq" id="WP_377375234.1">
    <property type="nucleotide sequence ID" value="NZ_JBHSSW010000003.1"/>
</dbReference>
<evidence type="ECO:0000256" key="1">
    <source>
        <dbReference type="ARBA" id="ARBA00004429"/>
    </source>
</evidence>
<feature type="domain" description="Cytochrome c-type biogenesis protein CcmF C-terminal" evidence="12">
    <location>
        <begin position="315"/>
        <end position="637"/>
    </location>
</feature>
<feature type="transmembrane region" description="Helical" evidence="10">
    <location>
        <begin position="249"/>
        <end position="265"/>
    </location>
</feature>
<organism evidence="13 14">
    <name type="scientific">Ponticaulis profundi</name>
    <dbReference type="NCBI Taxonomy" id="2665222"/>
    <lineage>
        <taxon>Bacteria</taxon>
        <taxon>Pseudomonadati</taxon>
        <taxon>Pseudomonadota</taxon>
        <taxon>Alphaproteobacteria</taxon>
        <taxon>Hyphomonadales</taxon>
        <taxon>Hyphomonadaceae</taxon>
        <taxon>Ponticaulis</taxon>
    </lineage>
</organism>
<comment type="similarity">
    <text evidence="2">Belongs to the CcmF/CycK/Ccl1/NrfE/CcsA family.</text>
</comment>
<comment type="caution">
    <text evidence="13">The sequence shown here is derived from an EMBL/GenBank/DDBJ whole genome shotgun (WGS) entry which is preliminary data.</text>
</comment>
<dbReference type="PANTHER" id="PTHR43653">
    <property type="entry name" value="CYTOCHROME C ASSEMBLY PROTEIN-RELATED"/>
    <property type="match status" value="1"/>
</dbReference>
<dbReference type="PANTHER" id="PTHR43653:SF1">
    <property type="entry name" value="CYTOCHROME C-TYPE BIOGENESIS PROTEIN CCMF"/>
    <property type="match status" value="1"/>
</dbReference>
<feature type="transmembrane region" description="Helical" evidence="10">
    <location>
        <begin position="6"/>
        <end position="26"/>
    </location>
</feature>
<gene>
    <name evidence="13" type="ORF">ACFQDM_02970</name>
</gene>
<keyword evidence="14" id="KW-1185">Reference proteome</keyword>
<dbReference type="NCBIfam" id="TIGR00353">
    <property type="entry name" value="nrfE"/>
    <property type="match status" value="1"/>
</dbReference>
<feature type="transmembrane region" description="Helical" evidence="10">
    <location>
        <begin position="352"/>
        <end position="374"/>
    </location>
</feature>
<feature type="transmembrane region" description="Helical" evidence="10">
    <location>
        <begin position="615"/>
        <end position="634"/>
    </location>
</feature>
<dbReference type="InterPro" id="IPR003567">
    <property type="entry name" value="Cyt_c_biogenesis"/>
</dbReference>
<comment type="function">
    <text evidence="9">Required for the biogenesis of c-type cytochromes. Possible subunit of a heme lyase.</text>
</comment>
<evidence type="ECO:0000256" key="3">
    <source>
        <dbReference type="ARBA" id="ARBA00022475"/>
    </source>
</evidence>
<dbReference type="PRINTS" id="PR01411">
    <property type="entry name" value="CCMFBIOGNSIS"/>
</dbReference>
<dbReference type="InterPro" id="IPR002541">
    <property type="entry name" value="Cyt_c_assembly"/>
</dbReference>
<evidence type="ECO:0000256" key="5">
    <source>
        <dbReference type="ARBA" id="ARBA00022692"/>
    </source>
</evidence>
<evidence type="ECO:0000313" key="13">
    <source>
        <dbReference type="EMBL" id="MFC6197019.1"/>
    </source>
</evidence>
<feature type="transmembrane region" description="Helical" evidence="10">
    <location>
        <begin position="175"/>
        <end position="195"/>
    </location>
</feature>
<evidence type="ECO:0000256" key="6">
    <source>
        <dbReference type="ARBA" id="ARBA00022748"/>
    </source>
</evidence>
<dbReference type="GO" id="GO:0016829">
    <property type="term" value="F:lyase activity"/>
    <property type="evidence" value="ECO:0007669"/>
    <property type="project" value="UniProtKB-KW"/>
</dbReference>